<dbReference type="FunFam" id="3.90.190.10:FF:000009">
    <property type="entry name" value="Receptor-type tyrosine-protein phosphatase beta"/>
    <property type="match status" value="1"/>
</dbReference>
<dbReference type="PANTHER" id="PTHR46957">
    <property type="entry name" value="CYTOKINE RECEPTOR"/>
    <property type="match status" value="1"/>
</dbReference>
<dbReference type="GO" id="GO:0048666">
    <property type="term" value="P:neuron development"/>
    <property type="evidence" value="ECO:0007669"/>
    <property type="project" value="UniProtKB-ARBA"/>
</dbReference>
<evidence type="ECO:0000256" key="8">
    <source>
        <dbReference type="ARBA" id="ARBA00023136"/>
    </source>
</evidence>
<dbReference type="PRINTS" id="PR00700">
    <property type="entry name" value="PRTYPHPHTASE"/>
</dbReference>
<keyword evidence="7 12" id="KW-1133">Transmembrane helix</keyword>
<evidence type="ECO:0000256" key="2">
    <source>
        <dbReference type="ARBA" id="ARBA00013064"/>
    </source>
</evidence>
<dbReference type="PANTHER" id="PTHR46957:SF3">
    <property type="entry name" value="CYTOKINE RECEPTOR"/>
    <property type="match status" value="1"/>
</dbReference>
<dbReference type="PROSITE" id="PS50056">
    <property type="entry name" value="TYR_PHOSPHATASE_2"/>
    <property type="match status" value="1"/>
</dbReference>
<dbReference type="InterPro" id="IPR013783">
    <property type="entry name" value="Ig-like_fold"/>
</dbReference>
<comment type="catalytic activity">
    <reaction evidence="10">
        <text>O-phospho-L-tyrosyl-[protein] + H2O = L-tyrosyl-[protein] + phosphate</text>
        <dbReference type="Rhea" id="RHEA:10684"/>
        <dbReference type="Rhea" id="RHEA-COMP:10136"/>
        <dbReference type="Rhea" id="RHEA-COMP:20101"/>
        <dbReference type="ChEBI" id="CHEBI:15377"/>
        <dbReference type="ChEBI" id="CHEBI:43474"/>
        <dbReference type="ChEBI" id="CHEBI:46858"/>
        <dbReference type="ChEBI" id="CHEBI:61978"/>
        <dbReference type="EC" id="3.1.3.48"/>
    </reaction>
</comment>
<dbReference type="InterPro" id="IPR016130">
    <property type="entry name" value="Tyr_Pase_AS"/>
</dbReference>
<dbReference type="GO" id="GO:0004725">
    <property type="term" value="F:protein tyrosine phosphatase activity"/>
    <property type="evidence" value="ECO:0007669"/>
    <property type="project" value="UniProtKB-EC"/>
</dbReference>
<dbReference type="GO" id="GO:0009653">
    <property type="term" value="P:anatomical structure morphogenesis"/>
    <property type="evidence" value="ECO:0007669"/>
    <property type="project" value="UniProtKB-ARBA"/>
</dbReference>
<sequence>MLHRNETSGCLEEKVSYEIRESPSMMWKRSIVQAKAGHTRASATVALVLAVFIAQGAGAADLVIEIPGWGAAGAEGAHYRLDYWPPNGTPAPNYTVPARASTINFQGLPGTKYHFMLYYSNATFADLLTWNQTIITAPEPPTNLTVTLGRNKQAAISWSPPAHGDYTGFRFKVIPLSERAEGGARNITVEGAGNWTHVLRDLSPGATYQLHAFTLLHDKESAAYTSFNFTTKPNTPGKFIVWFRNETTLLVLWQPPYPPGAYTHYKVSIEPRDARDSELYVEKEGEPPGPAQAAFKGLVPGRAYDISVQTVSDDQLSAPTTAQYRTVPLRPRNVTVPPRSLAETSFRVTWLPPAELSEFEKYQVSVSAGGAGGAGGGAGARRLPPQLRAREEPPTCAFDGLEPGAHYTVTVKTMSGKVTSWPATADLTLKPLPVRNLQGRYVETEEGGGVFLWWKPAEGSTQDEYKVSYHETGPSRDDSNTLTTTNTNVTLEALLPGRNYTVTVAAVSRGVESNESVFQAATRPLAPVLRSATAEQRRLLLAWSSDVNSRQDLYELRYRRRDTDEPYKTLVTTDTNATLDDLYPGAVYEIQLVAISHGLRSERHTVLKPVRPLPAERVAVERASSNAVTVRWRGPREGAVGSYAVRYRTSGGDWRRLEPLPASADVAEIGNMTHGERYEIQLDTASEDAAGESVESGRPLAAEHTVRPNPVSDVAQLADTRNVTLEWPRPAGRVEWYEVRWWEEDAAGAAGAAGVAGAAGARNVSAESAGRSVRALLDALAPGRGYAVTITAHSYDLASDLFRMHTRTRPLIQSDMTIVNEPDDGEGNDTLPAILVIYTPTPPAASLFDAYRFRLESGAEPARTQERPAAPAPGAALPPVAFRALAPGRLYNLTMWTVSRNVTSHPVQRQARLHPRPITALNATSIAAREISLAWPRPAGDYTDFEVQFLAGTDRLETRTTDRLEITLTDLHPYTLYNFTVVVRSGTPATILTRSSPHSETFRTLEAPPAAPARFQLSDATPTELAFEWTLPERDANGVLTRFRINYAPVADPGAVRSAEFPPDARGGRVAGLAAGGEYEFRLRAENGAGPGAAARLRQRMAIAAPPRPTAQPAEVRRASSTVTVRFRADYFSPANGNVTAYTLVLAEEPRADTPAGLPSWRDVHRLPVWPPYQVTEPYYPFHSAAVEEFTIGSERCEGGGRSYCNGPLKPGSRYYVKLRAFTAPDKFTDTDYTVVYTEADNTGWIAGGAVCGALLAALLAAALLLRRRRARAAPAAPAPLPASRPVRVADFIDHYRIMSADSDFRFSEEFEELKHVGREQSCAAADLPCNRPKNRFTNILPYDHSRYKLQPVDDEEGSDYINANYVPGHNSPREFIVTQGPLHCTRDDFWRMCWESGSRAIVMLTRCVEKGREKCDRYWPYDTRPVYYGDIAVTVLNESRYPDWTVTELAVCRGAEQRVLRHFHFTTWPDFGVPDPPTALARFVRAFRERCPPDARPVVVHCSAGVGRSGTFITLDRALQQLAAHAEYLDIFGMVHAMRRERVWMVQTEQQYICIHQCVVAALEGADLAPPPPNNHHHNAAFEDDEGIAESGM</sequence>
<evidence type="ECO:0000259" key="13">
    <source>
        <dbReference type="PROSITE" id="PS50055"/>
    </source>
</evidence>
<feature type="domain" description="Fibronectin type-III" evidence="15">
    <location>
        <begin position="1011"/>
        <end position="1107"/>
    </location>
</feature>
<evidence type="ECO:0000313" key="16">
    <source>
        <dbReference type="EMBL" id="CAH2092326.1"/>
    </source>
</evidence>
<dbReference type="InterPro" id="IPR029021">
    <property type="entry name" value="Prot-tyrosine_phosphatase-like"/>
</dbReference>
<feature type="domain" description="Fibronectin type-III" evidence="15">
    <location>
        <begin position="140"/>
        <end position="234"/>
    </location>
</feature>
<evidence type="ECO:0000256" key="4">
    <source>
        <dbReference type="ARBA" id="ARBA00022729"/>
    </source>
</evidence>
<dbReference type="InterPro" id="IPR000242">
    <property type="entry name" value="PTP_cat"/>
</dbReference>
<name>A0AAU9TYV1_EUPED</name>
<dbReference type="FunFam" id="2.60.40.10:FF:000823">
    <property type="entry name" value="Tyrosine-protein phosphatase 10D"/>
    <property type="match status" value="1"/>
</dbReference>
<gene>
    <name evidence="16" type="ORF">EEDITHA_LOCUS8095</name>
</gene>
<organism evidence="16 17">
    <name type="scientific">Euphydryas editha</name>
    <name type="common">Edith's checkerspot</name>
    <dbReference type="NCBI Taxonomy" id="104508"/>
    <lineage>
        <taxon>Eukaryota</taxon>
        <taxon>Metazoa</taxon>
        <taxon>Ecdysozoa</taxon>
        <taxon>Arthropoda</taxon>
        <taxon>Hexapoda</taxon>
        <taxon>Insecta</taxon>
        <taxon>Pterygota</taxon>
        <taxon>Neoptera</taxon>
        <taxon>Endopterygota</taxon>
        <taxon>Lepidoptera</taxon>
        <taxon>Glossata</taxon>
        <taxon>Ditrysia</taxon>
        <taxon>Papilionoidea</taxon>
        <taxon>Nymphalidae</taxon>
        <taxon>Nymphalinae</taxon>
        <taxon>Euphydryas</taxon>
    </lineage>
</organism>
<dbReference type="InterPro" id="IPR003595">
    <property type="entry name" value="Tyr_Pase_cat"/>
</dbReference>
<feature type="domain" description="Fibronectin type-III" evidence="15">
    <location>
        <begin position="526"/>
        <end position="615"/>
    </location>
</feature>
<dbReference type="InterPro" id="IPR003961">
    <property type="entry name" value="FN3_dom"/>
</dbReference>
<dbReference type="Pfam" id="PF00041">
    <property type="entry name" value="fn3"/>
    <property type="match status" value="8"/>
</dbReference>
<feature type="domain" description="Fibronectin type-III" evidence="15">
    <location>
        <begin position="914"/>
        <end position="1010"/>
    </location>
</feature>
<dbReference type="Pfam" id="PF00102">
    <property type="entry name" value="Y_phosphatase"/>
    <property type="match status" value="1"/>
</dbReference>
<evidence type="ECO:0000256" key="3">
    <source>
        <dbReference type="ARBA" id="ARBA00022692"/>
    </source>
</evidence>
<keyword evidence="6" id="KW-0904">Protein phosphatase</keyword>
<accession>A0AAU9TYV1</accession>
<feature type="compositionally biased region" description="Acidic residues" evidence="11">
    <location>
        <begin position="1583"/>
        <end position="1594"/>
    </location>
</feature>
<dbReference type="InterPro" id="IPR050713">
    <property type="entry name" value="RTP_Phos/Ushers"/>
</dbReference>
<dbReference type="CDD" id="cd14548">
    <property type="entry name" value="R3-PTPc"/>
    <property type="match status" value="1"/>
</dbReference>
<feature type="domain" description="Fibronectin type-III" evidence="15">
    <location>
        <begin position="433"/>
        <end position="525"/>
    </location>
</feature>
<dbReference type="SUPFAM" id="SSF52799">
    <property type="entry name" value="(Phosphotyrosine protein) phosphatases II"/>
    <property type="match status" value="1"/>
</dbReference>
<dbReference type="SMART" id="SM00404">
    <property type="entry name" value="PTPc_motif"/>
    <property type="match status" value="1"/>
</dbReference>
<dbReference type="SMART" id="SM00060">
    <property type="entry name" value="FN3"/>
    <property type="match status" value="10"/>
</dbReference>
<evidence type="ECO:0000256" key="11">
    <source>
        <dbReference type="SAM" id="MobiDB-lite"/>
    </source>
</evidence>
<dbReference type="InterPro" id="IPR000387">
    <property type="entry name" value="Tyr_Pase_dom"/>
</dbReference>
<dbReference type="PROSITE" id="PS50853">
    <property type="entry name" value="FN3"/>
    <property type="match status" value="6"/>
</dbReference>
<dbReference type="EMBL" id="CAKOGL010000011">
    <property type="protein sequence ID" value="CAH2092326.1"/>
    <property type="molecule type" value="Genomic_DNA"/>
</dbReference>
<dbReference type="SUPFAM" id="SSF49265">
    <property type="entry name" value="Fibronectin type III"/>
    <property type="match status" value="5"/>
</dbReference>
<feature type="domain" description="Tyrosine specific protein phosphatases" evidence="14">
    <location>
        <begin position="1479"/>
        <end position="1554"/>
    </location>
</feature>
<dbReference type="Gene3D" id="3.90.190.10">
    <property type="entry name" value="Protein tyrosine phosphatase superfamily"/>
    <property type="match status" value="1"/>
</dbReference>
<evidence type="ECO:0000256" key="6">
    <source>
        <dbReference type="ARBA" id="ARBA00022912"/>
    </source>
</evidence>
<evidence type="ECO:0000256" key="10">
    <source>
        <dbReference type="ARBA" id="ARBA00051722"/>
    </source>
</evidence>
<feature type="domain" description="Tyrosine-protein phosphatase" evidence="13">
    <location>
        <begin position="1307"/>
        <end position="1563"/>
    </location>
</feature>
<evidence type="ECO:0000256" key="1">
    <source>
        <dbReference type="ARBA" id="ARBA00004479"/>
    </source>
</evidence>
<evidence type="ECO:0000256" key="9">
    <source>
        <dbReference type="ARBA" id="ARBA00023180"/>
    </source>
</evidence>
<dbReference type="Gene3D" id="2.60.40.10">
    <property type="entry name" value="Immunoglobulins"/>
    <property type="match status" value="9"/>
</dbReference>
<reference evidence="16" key="1">
    <citation type="submission" date="2022-03" db="EMBL/GenBank/DDBJ databases">
        <authorList>
            <person name="Tunstrom K."/>
        </authorList>
    </citation>
    <scope>NUCLEOTIDE SEQUENCE</scope>
</reference>
<keyword evidence="4" id="KW-0732">Signal</keyword>
<feature type="region of interest" description="Disordered" evidence="11">
    <location>
        <begin position="1570"/>
        <end position="1594"/>
    </location>
</feature>
<keyword evidence="9" id="KW-0325">Glycoprotein</keyword>
<keyword evidence="8 12" id="KW-0472">Membrane</keyword>
<evidence type="ECO:0000256" key="7">
    <source>
        <dbReference type="ARBA" id="ARBA00022989"/>
    </source>
</evidence>
<dbReference type="GO" id="GO:0016020">
    <property type="term" value="C:membrane"/>
    <property type="evidence" value="ECO:0007669"/>
    <property type="project" value="UniProtKB-SubCell"/>
</dbReference>
<evidence type="ECO:0000313" key="17">
    <source>
        <dbReference type="Proteomes" id="UP001153954"/>
    </source>
</evidence>
<evidence type="ECO:0000259" key="14">
    <source>
        <dbReference type="PROSITE" id="PS50056"/>
    </source>
</evidence>
<feature type="transmembrane region" description="Helical" evidence="12">
    <location>
        <begin position="1245"/>
        <end position="1266"/>
    </location>
</feature>
<comment type="subcellular location">
    <subcellularLocation>
        <location evidence="1">Membrane</location>
        <topology evidence="1">Single-pass type I membrane protein</topology>
    </subcellularLocation>
</comment>
<evidence type="ECO:0000256" key="12">
    <source>
        <dbReference type="SAM" id="Phobius"/>
    </source>
</evidence>
<comment type="caution">
    <text evidence="16">The sequence shown here is derived from an EMBL/GenBank/DDBJ whole genome shotgun (WGS) entry which is preliminary data.</text>
</comment>
<evidence type="ECO:0000256" key="5">
    <source>
        <dbReference type="ARBA" id="ARBA00022801"/>
    </source>
</evidence>
<keyword evidence="5" id="KW-0378">Hydrolase</keyword>
<proteinExistence type="predicted"/>
<keyword evidence="3 12" id="KW-0812">Transmembrane</keyword>
<dbReference type="EC" id="3.1.3.48" evidence="2"/>
<dbReference type="SMART" id="SM00194">
    <property type="entry name" value="PTPc"/>
    <property type="match status" value="1"/>
</dbReference>
<feature type="domain" description="Fibronectin type-III" evidence="15">
    <location>
        <begin position="235"/>
        <end position="330"/>
    </location>
</feature>
<dbReference type="PROSITE" id="PS00383">
    <property type="entry name" value="TYR_PHOSPHATASE_1"/>
    <property type="match status" value="1"/>
</dbReference>
<evidence type="ECO:0000259" key="15">
    <source>
        <dbReference type="PROSITE" id="PS50853"/>
    </source>
</evidence>
<dbReference type="CDD" id="cd00063">
    <property type="entry name" value="FN3"/>
    <property type="match status" value="8"/>
</dbReference>
<dbReference type="PROSITE" id="PS50055">
    <property type="entry name" value="TYR_PHOSPHATASE_PTP"/>
    <property type="match status" value="1"/>
</dbReference>
<dbReference type="Proteomes" id="UP001153954">
    <property type="component" value="Unassembled WGS sequence"/>
</dbReference>
<protein>
    <recommendedName>
        <fullName evidence="2">protein-tyrosine-phosphatase</fullName>
        <ecNumber evidence="2">3.1.3.48</ecNumber>
    </recommendedName>
</protein>
<dbReference type="InterPro" id="IPR036116">
    <property type="entry name" value="FN3_sf"/>
</dbReference>
<keyword evidence="17" id="KW-1185">Reference proteome</keyword>